<reference evidence="1" key="1">
    <citation type="journal article" date="2023" name="Insect Mol. Biol.">
        <title>Genome sequencing provides insights into the evolution of gene families encoding plant cell wall-degrading enzymes in longhorned beetles.</title>
        <authorList>
            <person name="Shin N.R."/>
            <person name="Okamura Y."/>
            <person name="Kirsch R."/>
            <person name="Pauchet Y."/>
        </authorList>
    </citation>
    <scope>NUCLEOTIDE SEQUENCE</scope>
    <source>
        <strain evidence="1">RBIC_L_NR</strain>
    </source>
</reference>
<evidence type="ECO:0000313" key="2">
    <source>
        <dbReference type="Proteomes" id="UP001162156"/>
    </source>
</evidence>
<proteinExistence type="predicted"/>
<comment type="caution">
    <text evidence="1">The sequence shown here is derived from an EMBL/GenBank/DDBJ whole genome shotgun (WGS) entry which is preliminary data.</text>
</comment>
<dbReference type="AlphaFoldDB" id="A0AAV8X320"/>
<name>A0AAV8X320_9CUCU</name>
<protein>
    <submittedName>
        <fullName evidence="1">Uncharacterized protein</fullName>
    </submittedName>
</protein>
<dbReference type="EMBL" id="JANEYF010003862">
    <property type="protein sequence ID" value="KAJ8933429.1"/>
    <property type="molecule type" value="Genomic_DNA"/>
</dbReference>
<evidence type="ECO:0000313" key="1">
    <source>
        <dbReference type="EMBL" id="KAJ8933429.1"/>
    </source>
</evidence>
<keyword evidence="2" id="KW-1185">Reference proteome</keyword>
<sequence length="245" mass="28853">MTLSKSEQEKIAARISQEILFDEILNTIRDNISRETLERIHLLTRKDLFNIENTYNLHIDSVRHKVDSVSVESWVTEMKENSNDSVIRIYKKQGECDSNLSDLQKDDFLFAIMNDAQLNILKKYGKDCICIDTESYCNAWCDVMGPVPFRLFDSWYTDRAWRKNVKEKIENPDKQSYAYKVVRTLMEERDNIAFNRMIYQAITYMINDPNLKDFGKISSKLENLRNRHKAESALKGSQIYEEDGY</sequence>
<gene>
    <name evidence="1" type="ORF">NQ314_013985</name>
</gene>
<organism evidence="1 2">
    <name type="scientific">Rhamnusium bicolor</name>
    <dbReference type="NCBI Taxonomy" id="1586634"/>
    <lineage>
        <taxon>Eukaryota</taxon>
        <taxon>Metazoa</taxon>
        <taxon>Ecdysozoa</taxon>
        <taxon>Arthropoda</taxon>
        <taxon>Hexapoda</taxon>
        <taxon>Insecta</taxon>
        <taxon>Pterygota</taxon>
        <taxon>Neoptera</taxon>
        <taxon>Endopterygota</taxon>
        <taxon>Coleoptera</taxon>
        <taxon>Polyphaga</taxon>
        <taxon>Cucujiformia</taxon>
        <taxon>Chrysomeloidea</taxon>
        <taxon>Cerambycidae</taxon>
        <taxon>Lepturinae</taxon>
        <taxon>Rhagiini</taxon>
        <taxon>Rhamnusium</taxon>
    </lineage>
</organism>
<accession>A0AAV8X320</accession>
<dbReference type="Proteomes" id="UP001162156">
    <property type="component" value="Unassembled WGS sequence"/>
</dbReference>